<dbReference type="GO" id="GO:0005185">
    <property type="term" value="F:neurohypophyseal hormone activity"/>
    <property type="evidence" value="ECO:0007669"/>
    <property type="project" value="InterPro"/>
</dbReference>
<evidence type="ECO:0000313" key="9">
    <source>
        <dbReference type="Proteomes" id="UP001152803"/>
    </source>
</evidence>
<feature type="disulfide bond" evidence="7">
    <location>
        <begin position="108"/>
        <end position="121"/>
    </location>
</feature>
<evidence type="ECO:0000256" key="7">
    <source>
        <dbReference type="PIRSR" id="PIRSR001815-50"/>
    </source>
</evidence>
<feature type="disulfide bond" evidence="7">
    <location>
        <begin position="122"/>
        <end position="127"/>
    </location>
</feature>
<comment type="similarity">
    <text evidence="1">Belongs to the vasopressin/oxytocin family.</text>
</comment>
<dbReference type="PROSITE" id="PS00264">
    <property type="entry name" value="NEUROHYPOPHYS_HORM"/>
    <property type="match status" value="1"/>
</dbReference>
<dbReference type="InterPro" id="IPR036387">
    <property type="entry name" value="Neurhyp_horm_dom_sf"/>
</dbReference>
<dbReference type="EMBL" id="JAFJMO010000011">
    <property type="protein sequence ID" value="KAJ8262822.1"/>
    <property type="molecule type" value="Genomic_DNA"/>
</dbReference>
<sequence length="173" mass="17577">MPGECQPGWSETQTRKMFGATVSMCLLSLLSVCTACYISNCPIGGKRSLSDSPLRKCMVCGPGGRGRCFGPSICCGAGLGCLLGSAETAHCAAESYLATPCAAGGGACGSEGGHCAAPGICCNAESCILDQSCSASDDDDDDQIGQSESSSLDGDILMRLLNLAGHTPPHWTN</sequence>
<feature type="disulfide bond" evidence="7">
    <location>
        <begin position="36"/>
        <end position="41"/>
    </location>
</feature>
<dbReference type="GO" id="GO:0005615">
    <property type="term" value="C:extracellular space"/>
    <property type="evidence" value="ECO:0007669"/>
    <property type="project" value="TreeGrafter"/>
</dbReference>
<feature type="disulfide bond" evidence="7">
    <location>
        <begin position="115"/>
        <end position="133"/>
    </location>
</feature>
<dbReference type="AlphaFoldDB" id="A0A9Q1HSV8"/>
<accession>A0A9Q1HSV8</accession>
<evidence type="ECO:0000256" key="6">
    <source>
        <dbReference type="ARBA" id="ARBA00023157"/>
    </source>
</evidence>
<evidence type="ECO:0000313" key="8">
    <source>
        <dbReference type="EMBL" id="KAJ8262822.1"/>
    </source>
</evidence>
<keyword evidence="9" id="KW-1185">Reference proteome</keyword>
<dbReference type="InterPro" id="IPR022423">
    <property type="entry name" value="Neurohypophysial_hormone_CS"/>
</dbReference>
<keyword evidence="6 7" id="KW-1015">Disulfide bond</keyword>
<feature type="disulfide bond" evidence="7">
    <location>
        <begin position="68"/>
        <end position="91"/>
    </location>
</feature>
<dbReference type="SUPFAM" id="SSF49606">
    <property type="entry name" value="Neurophysin II"/>
    <property type="match status" value="1"/>
</dbReference>
<dbReference type="Gene3D" id="2.60.9.10">
    <property type="entry name" value="Neurohypophysial hormone domain"/>
    <property type="match status" value="1"/>
</dbReference>
<proteinExistence type="inferred from homology"/>
<organism evidence="8 9">
    <name type="scientific">Conger conger</name>
    <name type="common">Conger eel</name>
    <name type="synonym">Muraena conger</name>
    <dbReference type="NCBI Taxonomy" id="82655"/>
    <lineage>
        <taxon>Eukaryota</taxon>
        <taxon>Metazoa</taxon>
        <taxon>Chordata</taxon>
        <taxon>Craniata</taxon>
        <taxon>Vertebrata</taxon>
        <taxon>Euteleostomi</taxon>
        <taxon>Actinopterygii</taxon>
        <taxon>Neopterygii</taxon>
        <taxon>Teleostei</taxon>
        <taxon>Anguilliformes</taxon>
        <taxon>Congridae</taxon>
        <taxon>Conger</taxon>
    </lineage>
</organism>
<dbReference type="GO" id="GO:0030141">
    <property type="term" value="C:secretory granule"/>
    <property type="evidence" value="ECO:0007669"/>
    <property type="project" value="TreeGrafter"/>
</dbReference>
<evidence type="ECO:0008006" key="10">
    <source>
        <dbReference type="Google" id="ProtNLM"/>
    </source>
</evidence>
<reference evidence="8" key="1">
    <citation type="journal article" date="2023" name="Science">
        <title>Genome structures resolve the early diversification of teleost fishes.</title>
        <authorList>
            <person name="Parey E."/>
            <person name="Louis A."/>
            <person name="Montfort J."/>
            <person name="Bouchez O."/>
            <person name="Roques C."/>
            <person name="Iampietro C."/>
            <person name="Lluch J."/>
            <person name="Castinel A."/>
            <person name="Donnadieu C."/>
            <person name="Desvignes T."/>
            <person name="Floi Bucao C."/>
            <person name="Jouanno E."/>
            <person name="Wen M."/>
            <person name="Mejri S."/>
            <person name="Dirks R."/>
            <person name="Jansen H."/>
            <person name="Henkel C."/>
            <person name="Chen W.J."/>
            <person name="Zahm M."/>
            <person name="Cabau C."/>
            <person name="Klopp C."/>
            <person name="Thompson A.W."/>
            <person name="Robinson-Rechavi M."/>
            <person name="Braasch I."/>
            <person name="Lecointre G."/>
            <person name="Bobe J."/>
            <person name="Postlethwait J.H."/>
            <person name="Berthelot C."/>
            <person name="Roest Crollius H."/>
            <person name="Guiguen Y."/>
        </authorList>
    </citation>
    <scope>NUCLEOTIDE SEQUENCE</scope>
    <source>
        <strain evidence="8">Concon-B</strain>
    </source>
</reference>
<evidence type="ECO:0000256" key="4">
    <source>
        <dbReference type="ARBA" id="ARBA00022729"/>
    </source>
</evidence>
<dbReference type="Pfam" id="PF00184">
    <property type="entry name" value="Hormone_5"/>
    <property type="match status" value="1"/>
</dbReference>
<keyword evidence="2" id="KW-0165">Cleavage on pair of basic residues</keyword>
<dbReference type="SMART" id="SM00003">
    <property type="entry name" value="NH"/>
    <property type="match status" value="1"/>
</dbReference>
<feature type="disulfide bond" evidence="7">
    <location>
        <begin position="60"/>
        <end position="74"/>
    </location>
</feature>
<keyword evidence="4" id="KW-0732">Signal</keyword>
<dbReference type="FunFam" id="2.60.9.10:FF:000001">
    <property type="entry name" value="oxytocin-neurophysin 1"/>
    <property type="match status" value="1"/>
</dbReference>
<dbReference type="PANTHER" id="PTHR11681:SF5">
    <property type="entry name" value="ISOTOCIN"/>
    <property type="match status" value="1"/>
</dbReference>
<keyword evidence="5" id="KW-0027">Amidation</keyword>
<keyword evidence="3" id="KW-0372">Hormone</keyword>
<evidence type="ECO:0000256" key="2">
    <source>
        <dbReference type="ARBA" id="ARBA00022685"/>
    </source>
</evidence>
<evidence type="ECO:0000256" key="1">
    <source>
        <dbReference type="ARBA" id="ARBA00007369"/>
    </source>
</evidence>
<dbReference type="PANTHER" id="PTHR11681">
    <property type="entry name" value="NEUROPHYSIN"/>
    <property type="match status" value="1"/>
</dbReference>
<name>A0A9Q1HSV8_CONCO</name>
<evidence type="ECO:0000256" key="3">
    <source>
        <dbReference type="ARBA" id="ARBA00022702"/>
    </source>
</evidence>
<feature type="disulfide bond" evidence="7">
    <location>
        <begin position="75"/>
        <end position="81"/>
    </location>
</feature>
<dbReference type="PIRSF" id="PIRSF001815">
    <property type="entry name" value="Nonapeptide_hormone_precursor"/>
    <property type="match status" value="1"/>
</dbReference>
<comment type="caution">
    <text evidence="8">The sequence shown here is derived from an EMBL/GenBank/DDBJ whole genome shotgun (WGS) entry which is preliminary data.</text>
</comment>
<dbReference type="InterPro" id="IPR000981">
    <property type="entry name" value="Neurhyp_horm"/>
</dbReference>
<dbReference type="PRINTS" id="PR00831">
    <property type="entry name" value="NEUROPHYSIN"/>
</dbReference>
<dbReference type="Proteomes" id="UP001152803">
    <property type="component" value="Unassembled WGS sequence"/>
</dbReference>
<protein>
    <recommendedName>
        <fullName evidence="10">Isotocin</fullName>
    </recommendedName>
</protein>
<evidence type="ECO:0000256" key="5">
    <source>
        <dbReference type="ARBA" id="ARBA00022815"/>
    </source>
</evidence>
<feature type="disulfide bond" evidence="7">
    <location>
        <begin position="57"/>
        <end position="101"/>
    </location>
</feature>
<gene>
    <name evidence="8" type="ORF">COCON_G00152790</name>
</gene>